<feature type="chain" id="PRO_5017680910" description="Cytochrome c domain-containing protein" evidence="7">
    <location>
        <begin position="23"/>
        <end position="217"/>
    </location>
</feature>
<evidence type="ECO:0000256" key="4">
    <source>
        <dbReference type="ARBA" id="ARBA00022982"/>
    </source>
</evidence>
<keyword evidence="2 6" id="KW-0349">Heme</keyword>
<evidence type="ECO:0000256" key="2">
    <source>
        <dbReference type="ARBA" id="ARBA00022617"/>
    </source>
</evidence>
<dbReference type="InterPro" id="IPR050597">
    <property type="entry name" value="Cytochrome_c_Oxidase_Subunit"/>
</dbReference>
<feature type="signal peptide" evidence="7">
    <location>
        <begin position="1"/>
        <end position="22"/>
    </location>
</feature>
<evidence type="ECO:0000313" key="10">
    <source>
        <dbReference type="EMBL" id="PHO15282.1"/>
    </source>
</evidence>
<dbReference type="PROSITE" id="PS51007">
    <property type="entry name" value="CYTC"/>
    <property type="match status" value="1"/>
</dbReference>
<dbReference type="Pfam" id="PF00034">
    <property type="entry name" value="Cytochrom_C"/>
    <property type="match status" value="1"/>
</dbReference>
<dbReference type="GO" id="GO:0009055">
    <property type="term" value="F:electron transfer activity"/>
    <property type="evidence" value="ECO:0007669"/>
    <property type="project" value="InterPro"/>
</dbReference>
<feature type="domain" description="Cytochrome c" evidence="8">
    <location>
        <begin position="24"/>
        <end position="114"/>
    </location>
</feature>
<dbReference type="InterPro" id="IPR036909">
    <property type="entry name" value="Cyt_c-like_dom_sf"/>
</dbReference>
<evidence type="ECO:0000313" key="11">
    <source>
        <dbReference type="Proteomes" id="UP000224740"/>
    </source>
</evidence>
<reference evidence="11" key="1">
    <citation type="submission" date="2017-09" db="EMBL/GenBank/DDBJ databases">
        <title>Arcobacter canalis sp. nov., a new species isolated from a water canal contaminated with urban sewage.</title>
        <authorList>
            <person name="Perez-Cataluna A."/>
            <person name="Salas-Masso N."/>
            <person name="Figueras M.J."/>
        </authorList>
    </citation>
    <scope>NUCLEOTIDE SEQUENCE [LARGE SCALE GENOMIC DNA]</scope>
    <source>
        <strain evidence="11">CECT 7727</strain>
    </source>
</reference>
<gene>
    <name evidence="9" type="ORF">AMRN_0239</name>
    <name evidence="10" type="ORF">CPH92_07755</name>
</gene>
<organism evidence="9 12">
    <name type="scientific">Malaciobacter marinus</name>
    <dbReference type="NCBI Taxonomy" id="505249"/>
    <lineage>
        <taxon>Bacteria</taxon>
        <taxon>Pseudomonadati</taxon>
        <taxon>Campylobacterota</taxon>
        <taxon>Epsilonproteobacteria</taxon>
        <taxon>Campylobacterales</taxon>
        <taxon>Arcobacteraceae</taxon>
        <taxon>Malaciobacter</taxon>
    </lineage>
</organism>
<dbReference type="PANTHER" id="PTHR33751:SF9">
    <property type="entry name" value="CYTOCHROME C4"/>
    <property type="match status" value="1"/>
</dbReference>
<keyword evidence="7" id="KW-0732">Signal</keyword>
<dbReference type="Gene3D" id="1.10.760.10">
    <property type="entry name" value="Cytochrome c-like domain"/>
    <property type="match status" value="2"/>
</dbReference>
<evidence type="ECO:0000256" key="7">
    <source>
        <dbReference type="SAM" id="SignalP"/>
    </source>
</evidence>
<dbReference type="RefSeq" id="WP_099311165.1">
    <property type="nucleotide sequence ID" value="NZ_CP032101.1"/>
</dbReference>
<keyword evidence="5 6" id="KW-0408">Iron</keyword>
<dbReference type="Proteomes" id="UP000224740">
    <property type="component" value="Unassembled WGS sequence"/>
</dbReference>
<dbReference type="GO" id="GO:0020037">
    <property type="term" value="F:heme binding"/>
    <property type="evidence" value="ECO:0007669"/>
    <property type="project" value="InterPro"/>
</dbReference>
<dbReference type="InterPro" id="IPR009056">
    <property type="entry name" value="Cyt_c-like_dom"/>
</dbReference>
<dbReference type="AlphaFoldDB" id="A0A347THE1"/>
<dbReference type="GO" id="GO:0046872">
    <property type="term" value="F:metal ion binding"/>
    <property type="evidence" value="ECO:0007669"/>
    <property type="project" value="UniProtKB-KW"/>
</dbReference>
<accession>A0A347THE1</accession>
<keyword evidence="4" id="KW-0249">Electron transport</keyword>
<evidence type="ECO:0000256" key="3">
    <source>
        <dbReference type="ARBA" id="ARBA00022723"/>
    </source>
</evidence>
<dbReference type="KEGG" id="amar:AMRN_0239"/>
<proteinExistence type="predicted"/>
<protein>
    <recommendedName>
        <fullName evidence="8">Cytochrome c domain-containing protein</fullName>
    </recommendedName>
</protein>
<evidence type="ECO:0000256" key="5">
    <source>
        <dbReference type="ARBA" id="ARBA00023004"/>
    </source>
</evidence>
<reference evidence="10" key="2">
    <citation type="submission" date="2017-09" db="EMBL/GenBank/DDBJ databases">
        <authorList>
            <person name="Perez-Cataluna A."/>
            <person name="Figueras M.J."/>
            <person name="Salas-Masso N."/>
        </authorList>
    </citation>
    <scope>NUCLEOTIDE SEQUENCE</scope>
    <source>
        <strain evidence="10">CECT 7727</strain>
    </source>
</reference>
<dbReference type="EMBL" id="NXAO01000032">
    <property type="protein sequence ID" value="PHO15282.1"/>
    <property type="molecule type" value="Genomic_DNA"/>
</dbReference>
<evidence type="ECO:0000256" key="1">
    <source>
        <dbReference type="ARBA" id="ARBA00022448"/>
    </source>
</evidence>
<keyword evidence="3 6" id="KW-0479">Metal-binding</keyword>
<dbReference type="SUPFAM" id="SSF46626">
    <property type="entry name" value="Cytochrome c"/>
    <property type="match status" value="1"/>
</dbReference>
<keyword evidence="11" id="KW-1185">Reference proteome</keyword>
<evidence type="ECO:0000313" key="12">
    <source>
        <dbReference type="Proteomes" id="UP000264693"/>
    </source>
</evidence>
<dbReference type="EMBL" id="CP032101">
    <property type="protein sequence ID" value="AXX86019.1"/>
    <property type="molecule type" value="Genomic_DNA"/>
</dbReference>
<dbReference type="Proteomes" id="UP000264693">
    <property type="component" value="Chromosome"/>
</dbReference>
<evidence type="ECO:0000256" key="6">
    <source>
        <dbReference type="PROSITE-ProRule" id="PRU00433"/>
    </source>
</evidence>
<evidence type="ECO:0000259" key="8">
    <source>
        <dbReference type="PROSITE" id="PS51007"/>
    </source>
</evidence>
<evidence type="ECO:0000313" key="9">
    <source>
        <dbReference type="EMBL" id="AXX86019.1"/>
    </source>
</evidence>
<reference evidence="9 12" key="3">
    <citation type="submission" date="2018-08" db="EMBL/GenBank/DDBJ databases">
        <title>Complete genome of the Arcobacter marinus type strain JCM 15502.</title>
        <authorList>
            <person name="Miller W.G."/>
            <person name="Yee E."/>
            <person name="Huynh S."/>
            <person name="Parker C.T."/>
        </authorList>
    </citation>
    <scope>NUCLEOTIDE SEQUENCE [LARGE SCALE GENOMIC DNA]</scope>
    <source>
        <strain evidence="9 12">JCM 15502</strain>
    </source>
</reference>
<keyword evidence="1" id="KW-0813">Transport</keyword>
<sequence length="217" mass="24890">MQVNKTLYLVFMISFLTSGLYAQNNKYTAKEVYTLMCSKCHGINAEGNVEKSAPSLNNIDLNELEISLFDLKSGASYQSSGTNHDVMQHNMKVIIQKGMNYDPKKMANYIFFNFNKNAKSYKKNKKYTVSEIYEQMCSKCHGKKAQGIVSKNAPALNNKLLHDLELELVDIQDKTLTQSSGTNHDIMERNHSIIEKKGMKYTPKEMAEYIYTQFYNK</sequence>
<dbReference type="PANTHER" id="PTHR33751">
    <property type="entry name" value="CBB3-TYPE CYTOCHROME C OXIDASE SUBUNIT FIXP"/>
    <property type="match status" value="1"/>
</dbReference>
<name>A0A347THE1_9BACT</name>